<reference evidence="2" key="2">
    <citation type="journal article" date="2018" name="Mol. Plant Microbe Interact.">
        <title>Genome sequence resources for the wheat stripe rust pathogen (Puccinia striiformis f. sp. tritici) and the barley stripe rust pathogen (Puccinia striiformis f. sp. hordei).</title>
        <authorList>
            <person name="Xia C."/>
            <person name="Wang M."/>
            <person name="Yin C."/>
            <person name="Cornejo O.E."/>
            <person name="Hulbert S.H."/>
            <person name="Chen X."/>
        </authorList>
    </citation>
    <scope>NUCLEOTIDE SEQUENCE [LARGE SCALE GENOMIC DNA]</scope>
    <source>
        <strain evidence="2">93-210</strain>
    </source>
</reference>
<sequence length="406" mass="46337">MAATSGKSNPSQTRKQYQRQGDLVVNGFQTLIAKFDGDNDPYPRLSEEPSLERIELKKEVLNRLHSNLLPLLGYQITSLSQTLDPTHLRKEPTFTLNLILGIQSQLEQTLNLIQSALCTICPELVPSQSDRMNDQHLMEFKCLRLDGIHHSIAEVLMPEVMQLFDDSNTLIQQLKLTTEKSQSKTNIARATRRTKNCAAASLDTLESTIDWIEGFELYLVQWEWLSEITDINEQLEQLSRLIGRVAPSAEETLNREKELLSEPAIGLAKSVLPIAKLSRLFFKKLSKLAVDNKRLRSFTRLRSDQLETLYDLVEIVCGDLEKLLSLLRDSDTTPRAVTREQFIQTAENLEERLENSLVLISVHFVPLIPNTDDEPTEKYIQTWLATWHDQFGTAIHLLQKASQSFQ</sequence>
<organism evidence="1 2">
    <name type="scientific">Puccinia striiformis f. sp. tritici</name>
    <dbReference type="NCBI Taxonomy" id="168172"/>
    <lineage>
        <taxon>Eukaryota</taxon>
        <taxon>Fungi</taxon>
        <taxon>Dikarya</taxon>
        <taxon>Basidiomycota</taxon>
        <taxon>Pucciniomycotina</taxon>
        <taxon>Pucciniomycetes</taxon>
        <taxon>Pucciniales</taxon>
        <taxon>Pucciniaceae</taxon>
        <taxon>Puccinia</taxon>
    </lineage>
</organism>
<proteinExistence type="predicted"/>
<reference evidence="1 2" key="3">
    <citation type="journal article" date="2022" name="Microbiol. Spectr.">
        <title>Folding features and dynamics of 3D genome architecture in plant fungal pathogens.</title>
        <authorList>
            <person name="Xia C."/>
        </authorList>
    </citation>
    <scope>NUCLEOTIDE SEQUENCE [LARGE SCALE GENOMIC DNA]</scope>
    <source>
        <strain evidence="1 2">93-210</strain>
    </source>
</reference>
<protein>
    <submittedName>
        <fullName evidence="1">Uncharacterized protein</fullName>
    </submittedName>
</protein>
<gene>
    <name evidence="1" type="ORF">MJO28_015751</name>
</gene>
<comment type="caution">
    <text evidence="1">The sequence shown here is derived from an EMBL/GenBank/DDBJ whole genome shotgun (WGS) entry which is preliminary data.</text>
</comment>
<evidence type="ECO:0000313" key="2">
    <source>
        <dbReference type="Proteomes" id="UP001060170"/>
    </source>
</evidence>
<accession>A0ACC0DQP9</accession>
<keyword evidence="2" id="KW-1185">Reference proteome</keyword>
<evidence type="ECO:0000313" key="1">
    <source>
        <dbReference type="EMBL" id="KAI7936852.1"/>
    </source>
</evidence>
<name>A0ACC0DQP9_9BASI</name>
<reference evidence="2" key="1">
    <citation type="journal article" date="2018" name="BMC Genomics">
        <title>Genomic insights into host adaptation between the wheat stripe rust pathogen (Puccinia striiformis f. sp. tritici) and the barley stripe rust pathogen (Puccinia striiformis f. sp. hordei).</title>
        <authorList>
            <person name="Xia C."/>
            <person name="Wang M."/>
            <person name="Yin C."/>
            <person name="Cornejo O.E."/>
            <person name="Hulbert S.H."/>
            <person name="Chen X."/>
        </authorList>
    </citation>
    <scope>NUCLEOTIDE SEQUENCE [LARGE SCALE GENOMIC DNA]</scope>
    <source>
        <strain evidence="2">93-210</strain>
    </source>
</reference>
<dbReference type="EMBL" id="CM045881">
    <property type="protein sequence ID" value="KAI7936852.1"/>
    <property type="molecule type" value="Genomic_DNA"/>
</dbReference>
<dbReference type="Proteomes" id="UP001060170">
    <property type="component" value="Chromosome 17"/>
</dbReference>